<dbReference type="EMBL" id="QFAW01000037">
    <property type="protein sequence ID" value="PWE41101.1"/>
    <property type="molecule type" value="Genomic_DNA"/>
</dbReference>
<gene>
    <name evidence="1" type="ORF">C9I49_22130</name>
</gene>
<reference evidence="1 2" key="1">
    <citation type="submission" date="2018-05" db="EMBL/GenBank/DDBJ databases">
        <title>Genome sequences of two Antarctic strains of Pseudomonas prosekii: insights into adaptation to extreme conditions.</title>
        <authorList>
            <person name="Snopkova K."/>
            <person name="Dufkova K."/>
            <person name="Cejkova D."/>
            <person name="Sedlacek I."/>
            <person name="Smajs D."/>
        </authorList>
    </citation>
    <scope>NUCLEOTIDE SEQUENCE [LARGE SCALE GENOMIC DNA]</scope>
    <source>
        <strain evidence="1 2">P2673</strain>
    </source>
</reference>
<evidence type="ECO:0000313" key="2">
    <source>
        <dbReference type="Proteomes" id="UP000245056"/>
    </source>
</evidence>
<proteinExistence type="predicted"/>
<dbReference type="AlphaFoldDB" id="A0A2U2D332"/>
<evidence type="ECO:0000313" key="1">
    <source>
        <dbReference type="EMBL" id="PWE41101.1"/>
    </source>
</evidence>
<comment type="caution">
    <text evidence="1">The sequence shown here is derived from an EMBL/GenBank/DDBJ whole genome shotgun (WGS) entry which is preliminary data.</text>
</comment>
<organism evidence="1 2">
    <name type="scientific">Pseudomonas prosekii</name>
    <dbReference type="NCBI Taxonomy" id="1148509"/>
    <lineage>
        <taxon>Bacteria</taxon>
        <taxon>Pseudomonadati</taxon>
        <taxon>Pseudomonadota</taxon>
        <taxon>Gammaproteobacteria</taxon>
        <taxon>Pseudomonadales</taxon>
        <taxon>Pseudomonadaceae</taxon>
        <taxon>Pseudomonas</taxon>
    </lineage>
</organism>
<dbReference type="Proteomes" id="UP000245056">
    <property type="component" value="Unassembled WGS sequence"/>
</dbReference>
<accession>A0A2U2D332</accession>
<protein>
    <submittedName>
        <fullName evidence="1">Uncharacterized protein</fullName>
    </submittedName>
</protein>
<sequence>MYSGRTLQLEQALLAVIASASKMGISCDALCAEAVGGLMADRYWQWSLIEHKHGAADEIEEALTKLLMRTVAKSPPVYLASPMP</sequence>
<name>A0A2U2D332_9PSED</name>